<reference evidence="5" key="1">
    <citation type="journal article" date="2014" name="Int. J. Syst. Evol. Microbiol.">
        <title>Complete genome of a new Firmicutes species belonging to the dominant human colonic microbiota ('Ruminococcus bicirculans') reveals two chromosomes and a selective capacity to utilize plant glucans.</title>
        <authorList>
            <consortium name="NISC Comparative Sequencing Program"/>
            <person name="Wegmann U."/>
            <person name="Louis P."/>
            <person name="Goesmann A."/>
            <person name="Henrissat B."/>
            <person name="Duncan S.H."/>
            <person name="Flint H.J."/>
        </authorList>
    </citation>
    <scope>NUCLEOTIDE SEQUENCE</scope>
    <source>
        <strain evidence="5">NBRC 108219</strain>
    </source>
</reference>
<protein>
    <submittedName>
        <fullName evidence="5">Aldehyde-activating protein</fullName>
    </submittedName>
</protein>
<evidence type="ECO:0000256" key="3">
    <source>
        <dbReference type="ARBA" id="ARBA00022833"/>
    </source>
</evidence>
<dbReference type="Gene3D" id="2.170.150.70">
    <property type="match status" value="1"/>
</dbReference>
<dbReference type="PANTHER" id="PTHR28620:SF1">
    <property type="entry name" value="CENP-V_GFA DOMAIN-CONTAINING PROTEIN"/>
    <property type="match status" value="1"/>
</dbReference>
<dbReference type="InterPro" id="IPR052355">
    <property type="entry name" value="CENP-V-like"/>
</dbReference>
<gene>
    <name evidence="5" type="ORF">GCM10007853_01260</name>
</gene>
<dbReference type="Pfam" id="PF04828">
    <property type="entry name" value="GFA"/>
    <property type="match status" value="1"/>
</dbReference>
<dbReference type="InterPro" id="IPR006913">
    <property type="entry name" value="CENP-V/GFA"/>
</dbReference>
<dbReference type="Proteomes" id="UP001161391">
    <property type="component" value="Unassembled WGS sequence"/>
</dbReference>
<comment type="similarity">
    <text evidence="1">Belongs to the Gfa family.</text>
</comment>
<keyword evidence="3" id="KW-0862">Zinc</keyword>
<evidence type="ECO:0000256" key="2">
    <source>
        <dbReference type="ARBA" id="ARBA00022723"/>
    </source>
</evidence>
<keyword evidence="2" id="KW-0479">Metal-binding</keyword>
<proteinExistence type="inferred from homology"/>
<evidence type="ECO:0000313" key="5">
    <source>
        <dbReference type="EMBL" id="GLQ22252.1"/>
    </source>
</evidence>
<accession>A0ABQ5V7K3</accession>
<keyword evidence="6" id="KW-1185">Reference proteome</keyword>
<name>A0ABQ5V7K3_9PROT</name>
<dbReference type="PANTHER" id="PTHR28620">
    <property type="entry name" value="CENTROMERE PROTEIN V"/>
    <property type="match status" value="1"/>
</dbReference>
<sequence>MCLGSMTNSLKTYQGQCHCGAVQFEFSAPETVDVTDCNCSLCRMTGYEHVFVEEADLRFLSGRDQLVSYKFGTKTADHLFCGTCGIKPLYRPRSHPGAWSVNARCVDGLNVARRIGFDGQNWDESIGGLHKSLET</sequence>
<feature type="domain" description="CENP-V/GFA" evidence="4">
    <location>
        <begin position="13"/>
        <end position="123"/>
    </location>
</feature>
<dbReference type="EMBL" id="BSNK01000001">
    <property type="protein sequence ID" value="GLQ22252.1"/>
    <property type="molecule type" value="Genomic_DNA"/>
</dbReference>
<evidence type="ECO:0000259" key="4">
    <source>
        <dbReference type="PROSITE" id="PS51891"/>
    </source>
</evidence>
<dbReference type="PROSITE" id="PS51891">
    <property type="entry name" value="CENP_V_GFA"/>
    <property type="match status" value="1"/>
</dbReference>
<reference evidence="5" key="2">
    <citation type="submission" date="2023-01" db="EMBL/GenBank/DDBJ databases">
        <title>Draft genome sequence of Algimonas ampicilliniresistens strain NBRC 108219.</title>
        <authorList>
            <person name="Sun Q."/>
            <person name="Mori K."/>
        </authorList>
    </citation>
    <scope>NUCLEOTIDE SEQUENCE</scope>
    <source>
        <strain evidence="5">NBRC 108219</strain>
    </source>
</reference>
<dbReference type="InterPro" id="IPR011057">
    <property type="entry name" value="Mss4-like_sf"/>
</dbReference>
<organism evidence="5 6">
    <name type="scientific">Algimonas ampicilliniresistens</name>
    <dbReference type="NCBI Taxonomy" id="1298735"/>
    <lineage>
        <taxon>Bacteria</taxon>
        <taxon>Pseudomonadati</taxon>
        <taxon>Pseudomonadota</taxon>
        <taxon>Alphaproteobacteria</taxon>
        <taxon>Maricaulales</taxon>
        <taxon>Robiginitomaculaceae</taxon>
        <taxon>Algimonas</taxon>
    </lineage>
</organism>
<dbReference type="SUPFAM" id="SSF51316">
    <property type="entry name" value="Mss4-like"/>
    <property type="match status" value="1"/>
</dbReference>
<evidence type="ECO:0000256" key="1">
    <source>
        <dbReference type="ARBA" id="ARBA00005495"/>
    </source>
</evidence>
<evidence type="ECO:0000313" key="6">
    <source>
        <dbReference type="Proteomes" id="UP001161391"/>
    </source>
</evidence>
<comment type="caution">
    <text evidence="5">The sequence shown here is derived from an EMBL/GenBank/DDBJ whole genome shotgun (WGS) entry which is preliminary data.</text>
</comment>